<accession>A0A3N5C9N5</accession>
<dbReference type="AlphaFoldDB" id="A0A3N5C9N5"/>
<dbReference type="OrthoDB" id="5870636at2"/>
<proteinExistence type="predicted"/>
<evidence type="ECO:0000313" key="1">
    <source>
        <dbReference type="EMBL" id="RPF53371.1"/>
    </source>
</evidence>
<gene>
    <name evidence="1" type="ORF">EDC24_1870</name>
</gene>
<evidence type="ECO:0000313" key="2">
    <source>
        <dbReference type="Proteomes" id="UP000276443"/>
    </source>
</evidence>
<sequence length="261" mass="30880">MTQLLKSEKIYLKDNFRMVDYAENVSVKLDQLMDEEYLRNYLQDIKHEFNTESIFVAGSQLMKRLGFNIALPALYLMTVHDMKLDMTFNRAGLVSNTVGDKWLPNLYMDQLSVEKMSEERRETERQVLTEEIFQKLDKLVNVFNKVSRVPRPNLWENIAIYVYWLYEKKLKEERFSHVAKRVEEDYEYLIRGLSANAFTDDCNQLTNFYWGRRIQVDGTRIRRTCCFYYGANSDRKCCSTCPKSPEDAAKPLPFETVKSTQ</sequence>
<keyword evidence="2" id="KW-1185">Reference proteome</keyword>
<comment type="caution">
    <text evidence="1">The sequence shown here is derived from an EMBL/GenBank/DDBJ whole genome shotgun (WGS) entry which is preliminary data.</text>
</comment>
<dbReference type="Proteomes" id="UP000276443">
    <property type="component" value="Unassembled WGS sequence"/>
</dbReference>
<protein>
    <submittedName>
        <fullName evidence="1">Ferric iron reductase FhuF-like transporter</fullName>
    </submittedName>
</protein>
<dbReference type="RefSeq" id="WP_124221859.1">
    <property type="nucleotide sequence ID" value="NZ_RKRF01000009.1"/>
</dbReference>
<name>A0A3N5C9N5_9BACI</name>
<dbReference type="EMBL" id="RKRF01000009">
    <property type="protein sequence ID" value="RPF53371.1"/>
    <property type="molecule type" value="Genomic_DNA"/>
</dbReference>
<reference evidence="1 2" key="1">
    <citation type="submission" date="2018-11" db="EMBL/GenBank/DDBJ databases">
        <title>Genomic Encyclopedia of Type Strains, Phase IV (KMG-IV): sequencing the most valuable type-strain genomes for metagenomic binning, comparative biology and taxonomic classification.</title>
        <authorList>
            <person name="Goeker M."/>
        </authorList>
    </citation>
    <scope>NUCLEOTIDE SEQUENCE [LARGE SCALE GENOMIC DNA]</scope>
    <source>
        <strain evidence="1 2">DSM 18090</strain>
    </source>
</reference>
<organism evidence="1 2">
    <name type="scientific">Aquisalibacillus elongatus</name>
    <dbReference type="NCBI Taxonomy" id="485577"/>
    <lineage>
        <taxon>Bacteria</taxon>
        <taxon>Bacillati</taxon>
        <taxon>Bacillota</taxon>
        <taxon>Bacilli</taxon>
        <taxon>Bacillales</taxon>
        <taxon>Bacillaceae</taxon>
        <taxon>Aquisalibacillus</taxon>
    </lineage>
</organism>